<proteinExistence type="predicted"/>
<sequence length="137" mass="15105">MSPEEIATLPPMDLAFGELREKLVAAVLSGEKTATTSLHQSYLAEDQPLPQPGLQRLLGREDETVGLIEITDVSLRRLGEIDDEIAFAEGEGYASVAQWRDSHEDFWHSVGEAEPGTLTDDSLIVVERFRLVSTDLP</sequence>
<dbReference type="InterPro" id="IPR015947">
    <property type="entry name" value="PUA-like_sf"/>
</dbReference>
<dbReference type="SMART" id="SM01022">
    <property type="entry name" value="ASCH"/>
    <property type="match status" value="1"/>
</dbReference>
<dbReference type="SUPFAM" id="SSF88697">
    <property type="entry name" value="PUA domain-like"/>
    <property type="match status" value="1"/>
</dbReference>
<feature type="domain" description="ASCH" evidence="1">
    <location>
        <begin position="14"/>
        <end position="133"/>
    </location>
</feature>
<dbReference type="PANTHER" id="PTHR39203:SF1">
    <property type="entry name" value="CYTOPLASMIC PROTEIN"/>
    <property type="match status" value="1"/>
</dbReference>
<protein>
    <submittedName>
        <fullName evidence="2">ASCH domain-containing protein</fullName>
    </submittedName>
</protein>
<dbReference type="EMBL" id="BAABLW010000007">
    <property type="protein sequence ID" value="GAA4925947.1"/>
    <property type="molecule type" value="Genomic_DNA"/>
</dbReference>
<accession>A0ABP9G506</accession>
<evidence type="ECO:0000313" key="3">
    <source>
        <dbReference type="Proteomes" id="UP001500368"/>
    </source>
</evidence>
<comment type="caution">
    <text evidence="2">The sequence shown here is derived from an EMBL/GenBank/DDBJ whole genome shotgun (WGS) entry which is preliminary data.</text>
</comment>
<evidence type="ECO:0000313" key="2">
    <source>
        <dbReference type="EMBL" id="GAA4925947.1"/>
    </source>
</evidence>
<dbReference type="InterPro" id="IPR009326">
    <property type="entry name" value="DUF984"/>
</dbReference>
<dbReference type="InterPro" id="IPR007374">
    <property type="entry name" value="ASCH_domain"/>
</dbReference>
<dbReference type="Gene3D" id="3.10.400.10">
    <property type="entry name" value="Sulfate adenylyltransferase"/>
    <property type="match status" value="1"/>
</dbReference>
<dbReference type="Proteomes" id="UP001500368">
    <property type="component" value="Unassembled WGS sequence"/>
</dbReference>
<dbReference type="PIRSF" id="PIRSF021320">
    <property type="entry name" value="DUF984"/>
    <property type="match status" value="1"/>
</dbReference>
<name>A0ABP9G506_9MICC</name>
<dbReference type="Pfam" id="PF04266">
    <property type="entry name" value="ASCH"/>
    <property type="match status" value="1"/>
</dbReference>
<gene>
    <name evidence="2" type="ORF">GCM10025790_24620</name>
</gene>
<dbReference type="PANTHER" id="PTHR39203">
    <property type="entry name" value="CYTOPLASMIC PROTEIN-RELATED"/>
    <property type="match status" value="1"/>
</dbReference>
<reference evidence="3" key="1">
    <citation type="journal article" date="2019" name="Int. J. Syst. Evol. Microbiol.">
        <title>The Global Catalogue of Microorganisms (GCM) 10K type strain sequencing project: providing services to taxonomists for standard genome sequencing and annotation.</title>
        <authorList>
            <consortium name="The Broad Institute Genomics Platform"/>
            <consortium name="The Broad Institute Genome Sequencing Center for Infectious Disease"/>
            <person name="Wu L."/>
            <person name="Ma J."/>
        </authorList>
    </citation>
    <scope>NUCLEOTIDE SEQUENCE [LARGE SCALE GENOMIC DNA]</scope>
    <source>
        <strain evidence="3">JCM 19129</strain>
    </source>
</reference>
<organism evidence="2 3">
    <name type="scientific">Nesterenkonia rhizosphaerae</name>
    <dbReference type="NCBI Taxonomy" id="1348272"/>
    <lineage>
        <taxon>Bacteria</taxon>
        <taxon>Bacillati</taxon>
        <taxon>Actinomycetota</taxon>
        <taxon>Actinomycetes</taxon>
        <taxon>Micrococcales</taxon>
        <taxon>Micrococcaceae</taxon>
        <taxon>Nesterenkonia</taxon>
    </lineage>
</organism>
<dbReference type="RefSeq" id="WP_345478303.1">
    <property type="nucleotide sequence ID" value="NZ_BAABLW010000007.1"/>
</dbReference>
<keyword evidence="3" id="KW-1185">Reference proteome</keyword>
<evidence type="ECO:0000259" key="1">
    <source>
        <dbReference type="SMART" id="SM01022"/>
    </source>
</evidence>